<dbReference type="InterPro" id="IPR050330">
    <property type="entry name" value="Bact_OuterMem_StrucFunc"/>
</dbReference>
<gene>
    <name evidence="7" type="ORF">LQ567_17750</name>
</gene>
<dbReference type="PROSITE" id="PS51123">
    <property type="entry name" value="OMPA_2"/>
    <property type="match status" value="1"/>
</dbReference>
<evidence type="ECO:0000256" key="5">
    <source>
        <dbReference type="SAM" id="Phobius"/>
    </source>
</evidence>
<accession>A0ABS8PUP3</accession>
<evidence type="ECO:0000313" key="7">
    <source>
        <dbReference type="EMBL" id="MCD2424630.1"/>
    </source>
</evidence>
<evidence type="ECO:0000259" key="6">
    <source>
        <dbReference type="PROSITE" id="PS51123"/>
    </source>
</evidence>
<dbReference type="InterPro" id="IPR006665">
    <property type="entry name" value="OmpA-like"/>
</dbReference>
<dbReference type="Pfam" id="PF00691">
    <property type="entry name" value="OmpA"/>
    <property type="match status" value="1"/>
</dbReference>
<dbReference type="SUPFAM" id="SSF103088">
    <property type="entry name" value="OmpA-like"/>
    <property type="match status" value="1"/>
</dbReference>
<feature type="transmembrane region" description="Helical" evidence="5">
    <location>
        <begin position="215"/>
        <end position="233"/>
    </location>
</feature>
<dbReference type="InterPro" id="IPR036737">
    <property type="entry name" value="OmpA-like_sf"/>
</dbReference>
<organism evidence="7 8">
    <name type="scientific">Niabella pedocola</name>
    <dbReference type="NCBI Taxonomy" id="1752077"/>
    <lineage>
        <taxon>Bacteria</taxon>
        <taxon>Pseudomonadati</taxon>
        <taxon>Bacteroidota</taxon>
        <taxon>Chitinophagia</taxon>
        <taxon>Chitinophagales</taxon>
        <taxon>Chitinophagaceae</taxon>
        <taxon>Niabella</taxon>
    </lineage>
</organism>
<proteinExistence type="predicted"/>
<evidence type="ECO:0000313" key="8">
    <source>
        <dbReference type="Proteomes" id="UP001199816"/>
    </source>
</evidence>
<reference evidence="7 8" key="1">
    <citation type="submission" date="2021-11" db="EMBL/GenBank/DDBJ databases">
        <title>Genomic of Niabella pedocola.</title>
        <authorList>
            <person name="Wu T."/>
        </authorList>
    </citation>
    <scope>NUCLEOTIDE SEQUENCE [LARGE SCALE GENOMIC DNA]</scope>
    <source>
        <strain evidence="7 8">JCM 31011</strain>
    </source>
</reference>
<keyword evidence="2 4" id="KW-0472">Membrane</keyword>
<feature type="domain" description="OmpA-like" evidence="6">
    <location>
        <begin position="311"/>
        <end position="428"/>
    </location>
</feature>
<evidence type="ECO:0000256" key="2">
    <source>
        <dbReference type="ARBA" id="ARBA00023136"/>
    </source>
</evidence>
<dbReference type="PRINTS" id="PR01021">
    <property type="entry name" value="OMPADOMAIN"/>
</dbReference>
<dbReference type="PANTHER" id="PTHR30329">
    <property type="entry name" value="STATOR ELEMENT OF FLAGELLAR MOTOR COMPLEX"/>
    <property type="match status" value="1"/>
</dbReference>
<evidence type="ECO:0000256" key="3">
    <source>
        <dbReference type="ARBA" id="ARBA00023237"/>
    </source>
</evidence>
<comment type="subcellular location">
    <subcellularLocation>
        <location evidence="1">Cell outer membrane</location>
    </subcellularLocation>
</comment>
<protein>
    <submittedName>
        <fullName evidence="7">OmpA family protein</fullName>
    </submittedName>
</protein>
<dbReference type="InterPro" id="IPR006664">
    <property type="entry name" value="OMP_bac"/>
</dbReference>
<sequence>MSINIVDLVKNYVPQDLIAKAGSFLNESEGNVSNAVSGIIPAVLGLFASKASSSEQGAAEVLDTAKGFSNSGVLNSADTLFGNADLLSKGSSLFKGLLGDKTNSIIDSIANFAGIKSSSSGSLISMVVPLVLGLLGKHATDNNLNASAFSSFMGSQKSNILSALPSGLGSLGTVLGLSSIRDGVQQTVSNVQETAAPAYNYARETAQNAGGGAKWLLPLLLLAVIALALWYFLGKGCNNNTATSTGADTTAVAPTDTLTTVPQTPPAPAVKTLAEVTLPNGTKLQAYPGGIEDQLIQFIQSDEYKNATDSTLKEKWFNFDDLNFEFGTTKLTDSSKRQLDNIAAILKAFPDVKIKVGGYTDKKGDDAANLKLSDGRAKAVQAALKAAGVGAQVPQAEGYGETLAKVDENAPDEARAADRRTSVRLLKK</sequence>
<evidence type="ECO:0000256" key="1">
    <source>
        <dbReference type="ARBA" id="ARBA00004442"/>
    </source>
</evidence>
<dbReference type="InterPro" id="IPR009282">
    <property type="entry name" value="DUF937"/>
</dbReference>
<keyword evidence="3" id="KW-0998">Cell outer membrane</keyword>
<dbReference type="CDD" id="cd07185">
    <property type="entry name" value="OmpA_C-like"/>
    <property type="match status" value="1"/>
</dbReference>
<dbReference type="EMBL" id="JAJNEC010000005">
    <property type="protein sequence ID" value="MCD2424630.1"/>
    <property type="molecule type" value="Genomic_DNA"/>
</dbReference>
<keyword evidence="5" id="KW-0812">Transmembrane</keyword>
<dbReference type="Pfam" id="PF06078">
    <property type="entry name" value="DUF937"/>
    <property type="match status" value="1"/>
</dbReference>
<keyword evidence="8" id="KW-1185">Reference proteome</keyword>
<keyword evidence="5" id="KW-1133">Transmembrane helix</keyword>
<dbReference type="Gene3D" id="3.30.1330.60">
    <property type="entry name" value="OmpA-like domain"/>
    <property type="match status" value="1"/>
</dbReference>
<dbReference type="PANTHER" id="PTHR30329:SF21">
    <property type="entry name" value="LIPOPROTEIN YIAD-RELATED"/>
    <property type="match status" value="1"/>
</dbReference>
<evidence type="ECO:0000256" key="4">
    <source>
        <dbReference type="PROSITE-ProRule" id="PRU00473"/>
    </source>
</evidence>
<dbReference type="Proteomes" id="UP001199816">
    <property type="component" value="Unassembled WGS sequence"/>
</dbReference>
<name>A0ABS8PUP3_9BACT</name>
<dbReference type="RefSeq" id="WP_231006841.1">
    <property type="nucleotide sequence ID" value="NZ_JAJNEC010000005.1"/>
</dbReference>
<comment type="caution">
    <text evidence="7">The sequence shown here is derived from an EMBL/GenBank/DDBJ whole genome shotgun (WGS) entry which is preliminary data.</text>
</comment>